<comment type="caution">
    <text evidence="3">The sequence shown here is derived from an EMBL/GenBank/DDBJ whole genome shotgun (WGS) entry which is preliminary data.</text>
</comment>
<dbReference type="RefSeq" id="WP_183417811.1">
    <property type="nucleotide sequence ID" value="NZ_JACHXA010000013.1"/>
</dbReference>
<dbReference type="GO" id="GO:0050566">
    <property type="term" value="F:asparaginyl-tRNA synthase (glutamine-hydrolyzing) activity"/>
    <property type="evidence" value="ECO:0007669"/>
    <property type="project" value="UniProtKB-EC"/>
</dbReference>
<accession>A0A839SZF4</accession>
<sequence>MTVQQDIRFMGINALRAEYTNGTLTPMQVIETMLDEIGRLNPVINCYTTVIRETALAQARESTERWRNNAPLGLLDGVPISVKDTLMVQGVPFRRGSRATSEELMAQNAPVVDRVLEQGAVVLGITTTPEFGVGPITISPLTGITRNPWDLSKNSGGSSGGAAASVASGLACIALATDAGGSTRIPAGFCGVVGLKPTGGRLPTYPPNVAGALSCPGVIARSVHDASMVLQTLARPDSRDAEMMDAPPSDWLELRPGRAEDLRTAVTTDLGYAPRVSADVSDLVGNAVDRLRAAGVAVETTHPKIDNPIEIFNTLFRAGFGYALRNFTDDQYAAIDETLRATVTKGREITLHQYLEAQDARRALAATFARFFEEYDVLLTPMTSVPAFDADRWVPDSFQDMEDPRAWTPFGYPVNLIQCPAATIPCGLSKDGLPIAIQVIGPRFGEDKVLAMAGLLESLILALPQVPAAVANAV</sequence>
<keyword evidence="3" id="KW-0436">Ligase</keyword>
<keyword evidence="3" id="KW-0808">Transferase</keyword>
<dbReference type="InterPro" id="IPR000120">
    <property type="entry name" value="Amidase"/>
</dbReference>
<dbReference type="EC" id="6.3.5.6" evidence="3"/>
<dbReference type="GO" id="GO:0050567">
    <property type="term" value="F:glutaminyl-tRNA synthase (glutamine-hydrolyzing) activity"/>
    <property type="evidence" value="ECO:0007669"/>
    <property type="project" value="UniProtKB-EC"/>
</dbReference>
<dbReference type="EC" id="6.3.5.7" evidence="3"/>
<dbReference type="SUPFAM" id="SSF75304">
    <property type="entry name" value="Amidase signature (AS) enzymes"/>
    <property type="match status" value="1"/>
</dbReference>
<dbReference type="EMBL" id="JACHXA010000013">
    <property type="protein sequence ID" value="MBB3066984.1"/>
    <property type="molecule type" value="Genomic_DNA"/>
</dbReference>
<evidence type="ECO:0000313" key="3">
    <source>
        <dbReference type="EMBL" id="MBB3066984.1"/>
    </source>
</evidence>
<name>A0A839SZF4_9PROT</name>
<dbReference type="Proteomes" id="UP000581135">
    <property type="component" value="Unassembled WGS sequence"/>
</dbReference>
<proteinExistence type="inferred from homology"/>
<dbReference type="Pfam" id="PF01425">
    <property type="entry name" value="Amidase"/>
    <property type="match status" value="1"/>
</dbReference>
<keyword evidence="4" id="KW-1185">Reference proteome</keyword>
<evidence type="ECO:0000313" key="4">
    <source>
        <dbReference type="Proteomes" id="UP000581135"/>
    </source>
</evidence>
<evidence type="ECO:0000259" key="2">
    <source>
        <dbReference type="Pfam" id="PF01425"/>
    </source>
</evidence>
<dbReference type="PANTHER" id="PTHR11895:SF7">
    <property type="entry name" value="GLUTAMYL-TRNA(GLN) AMIDOTRANSFERASE SUBUNIT A, MITOCHONDRIAL"/>
    <property type="match status" value="1"/>
</dbReference>
<reference evidence="3 4" key="1">
    <citation type="submission" date="2020-08" db="EMBL/GenBank/DDBJ databases">
        <title>Genomic Encyclopedia of Type Strains, Phase III (KMG-III): the genomes of soil and plant-associated and newly described type strains.</title>
        <authorList>
            <person name="Whitman W."/>
        </authorList>
    </citation>
    <scope>NUCLEOTIDE SEQUENCE [LARGE SCALE GENOMIC DNA]</scope>
    <source>
        <strain evidence="3 4">CECT 8803</strain>
    </source>
</reference>
<dbReference type="InterPro" id="IPR023631">
    <property type="entry name" value="Amidase_dom"/>
</dbReference>
<organism evidence="3 4">
    <name type="scientific">Limibacillus halophilus</name>
    <dbReference type="NCBI Taxonomy" id="1579333"/>
    <lineage>
        <taxon>Bacteria</taxon>
        <taxon>Pseudomonadati</taxon>
        <taxon>Pseudomonadota</taxon>
        <taxon>Alphaproteobacteria</taxon>
        <taxon>Rhodospirillales</taxon>
        <taxon>Rhodovibrionaceae</taxon>
        <taxon>Limibacillus</taxon>
    </lineage>
</organism>
<dbReference type="PANTHER" id="PTHR11895">
    <property type="entry name" value="TRANSAMIDASE"/>
    <property type="match status" value="1"/>
</dbReference>
<dbReference type="InterPro" id="IPR036928">
    <property type="entry name" value="AS_sf"/>
</dbReference>
<feature type="domain" description="Amidase" evidence="2">
    <location>
        <begin position="29"/>
        <end position="450"/>
    </location>
</feature>
<protein>
    <submittedName>
        <fullName evidence="3">Aspartyl-tRNA(Asn)/glutamyl-tRNA(Gln) amidotransferase subunit A</fullName>
        <ecNumber evidence="3">6.3.5.6</ecNumber>
        <ecNumber evidence="3">6.3.5.7</ecNumber>
    </submittedName>
</protein>
<dbReference type="GO" id="GO:0016740">
    <property type="term" value="F:transferase activity"/>
    <property type="evidence" value="ECO:0007669"/>
    <property type="project" value="UniProtKB-KW"/>
</dbReference>
<gene>
    <name evidence="3" type="ORF">FHR98_003301</name>
</gene>
<dbReference type="Gene3D" id="3.90.1300.10">
    <property type="entry name" value="Amidase signature (AS) domain"/>
    <property type="match status" value="1"/>
</dbReference>
<comment type="similarity">
    <text evidence="1">Belongs to the amidase family.</text>
</comment>
<dbReference type="AlphaFoldDB" id="A0A839SZF4"/>
<evidence type="ECO:0000256" key="1">
    <source>
        <dbReference type="ARBA" id="ARBA00009199"/>
    </source>
</evidence>